<evidence type="ECO:0000313" key="2">
    <source>
        <dbReference type="EMBL" id="KAH6653059.1"/>
    </source>
</evidence>
<sequence length="583" mass="62925">RRYKYSTKIARTTNHIYPSSQKPRDNDIKRRISHGINTILPTKMFLFAFIIPFAAIVTAMSMISDGGNHHTIRCDNDWDWTFVLWNNVCNVSNVIHSIKGSGSYDCAVADEENYFAWGVDHNSRIKPGYSVTFFSDNNCSESGIGVLNSTTMETCHSVGQKIQSYRVTQDLRVDLPNVSSYSLPVASLSATASSNTYTKTSTLIIDVTSSSTSTSRSTATTSSVASTSSTINWSLLLYNDSCSSPPIRLYDNGAYGQCEGLDGDHYKYWGVNKEHPISPGYMIELFGDRDCMEVGTSIINNKTEGSCINSSDGHVIKGYLVYKKPFPETTSAKFPSLSIESTASAWKTPSVKSTATTSSTITASSTTTVATSKTPANSNASTRIVTPSLLEPAGSTSITAAASTSAHTVTFFSTKAINDIGIIGPDTTMTRTKTGTTTTRTVAVSLGATGPSVVGRDSPNWEWRFGIFQDYKCTQGGLLISGTGFGSCQNIGHYPEVRQNWAIDPSSPVRSGYTIDLFRNADCTGYHVDVINSTSENGCHSTRRLIGSYRVSKNHSVAPTAVSESLVATTQAVTTVRGASHND</sequence>
<protein>
    <submittedName>
        <fullName evidence="2">Uncharacterized protein</fullName>
    </submittedName>
</protein>
<proteinExistence type="predicted"/>
<feature type="non-terminal residue" evidence="2">
    <location>
        <position position="1"/>
    </location>
</feature>
<keyword evidence="1" id="KW-1133">Transmembrane helix</keyword>
<accession>A0A9P8ZXJ8</accession>
<evidence type="ECO:0000256" key="1">
    <source>
        <dbReference type="SAM" id="Phobius"/>
    </source>
</evidence>
<name>A0A9P8ZXJ8_9PEZI</name>
<dbReference type="GeneID" id="70137738"/>
<dbReference type="RefSeq" id="XP_045957336.1">
    <property type="nucleotide sequence ID" value="XM_046108847.1"/>
</dbReference>
<comment type="caution">
    <text evidence="2">The sequence shown here is derived from an EMBL/GenBank/DDBJ whole genome shotgun (WGS) entry which is preliminary data.</text>
</comment>
<gene>
    <name evidence="2" type="ORF">BKA67DRAFT_678154</name>
</gene>
<dbReference type="AlphaFoldDB" id="A0A9P8ZXJ8"/>
<evidence type="ECO:0000313" key="3">
    <source>
        <dbReference type="Proteomes" id="UP000758603"/>
    </source>
</evidence>
<organism evidence="2 3">
    <name type="scientific">Truncatella angustata</name>
    <dbReference type="NCBI Taxonomy" id="152316"/>
    <lineage>
        <taxon>Eukaryota</taxon>
        <taxon>Fungi</taxon>
        <taxon>Dikarya</taxon>
        <taxon>Ascomycota</taxon>
        <taxon>Pezizomycotina</taxon>
        <taxon>Sordariomycetes</taxon>
        <taxon>Xylariomycetidae</taxon>
        <taxon>Amphisphaeriales</taxon>
        <taxon>Sporocadaceae</taxon>
        <taxon>Truncatella</taxon>
    </lineage>
</organism>
<dbReference type="EMBL" id="JAGPXC010000005">
    <property type="protein sequence ID" value="KAH6653059.1"/>
    <property type="molecule type" value="Genomic_DNA"/>
</dbReference>
<keyword evidence="3" id="KW-1185">Reference proteome</keyword>
<reference evidence="2" key="1">
    <citation type="journal article" date="2021" name="Nat. Commun.">
        <title>Genetic determinants of endophytism in the Arabidopsis root mycobiome.</title>
        <authorList>
            <person name="Mesny F."/>
            <person name="Miyauchi S."/>
            <person name="Thiergart T."/>
            <person name="Pickel B."/>
            <person name="Atanasova L."/>
            <person name="Karlsson M."/>
            <person name="Huettel B."/>
            <person name="Barry K.W."/>
            <person name="Haridas S."/>
            <person name="Chen C."/>
            <person name="Bauer D."/>
            <person name="Andreopoulos W."/>
            <person name="Pangilinan J."/>
            <person name="LaButti K."/>
            <person name="Riley R."/>
            <person name="Lipzen A."/>
            <person name="Clum A."/>
            <person name="Drula E."/>
            <person name="Henrissat B."/>
            <person name="Kohler A."/>
            <person name="Grigoriev I.V."/>
            <person name="Martin F.M."/>
            <person name="Hacquard S."/>
        </authorList>
    </citation>
    <scope>NUCLEOTIDE SEQUENCE</scope>
    <source>
        <strain evidence="2">MPI-SDFR-AT-0073</strain>
    </source>
</reference>
<keyword evidence="1" id="KW-0472">Membrane</keyword>
<feature type="transmembrane region" description="Helical" evidence="1">
    <location>
        <begin position="44"/>
        <end position="63"/>
    </location>
</feature>
<dbReference type="Proteomes" id="UP000758603">
    <property type="component" value="Unassembled WGS sequence"/>
</dbReference>
<keyword evidence="1" id="KW-0812">Transmembrane</keyword>